<dbReference type="GO" id="GO:0005739">
    <property type="term" value="C:mitochondrion"/>
    <property type="evidence" value="ECO:0007669"/>
    <property type="project" value="UniProtKB-SubCell"/>
</dbReference>
<dbReference type="Pfam" id="PF00108">
    <property type="entry name" value="Thiolase_N"/>
    <property type="match status" value="1"/>
</dbReference>
<evidence type="ECO:0000256" key="6">
    <source>
        <dbReference type="ARBA" id="ARBA00022832"/>
    </source>
</evidence>
<dbReference type="CDD" id="cd00751">
    <property type="entry name" value="thiolase"/>
    <property type="match status" value="1"/>
</dbReference>
<protein>
    <recommendedName>
        <fullName evidence="10">acetyl-CoA C-acyltransferase</fullName>
        <ecNumber evidence="10">2.3.1.16</ecNumber>
    </recommendedName>
</protein>
<evidence type="ECO:0000313" key="15">
    <source>
        <dbReference type="EMBL" id="CAD8808884.1"/>
    </source>
</evidence>
<feature type="domain" description="Thiolase N-terminal" evidence="13">
    <location>
        <begin position="1"/>
        <end position="251"/>
    </location>
</feature>
<dbReference type="GO" id="GO:0006635">
    <property type="term" value="P:fatty acid beta-oxidation"/>
    <property type="evidence" value="ECO:0007669"/>
    <property type="project" value="TreeGrafter"/>
</dbReference>
<feature type="active site" description="Acyl-thioester intermediate" evidence="11">
    <location>
        <position position="64"/>
    </location>
</feature>
<keyword evidence="5 12" id="KW-0808">Transferase</keyword>
<dbReference type="InterPro" id="IPR020610">
    <property type="entry name" value="Thiolase_AS"/>
</dbReference>
<comment type="subcellular location">
    <subcellularLocation>
        <location evidence="1">Mitochondrion</location>
    </subcellularLocation>
</comment>
<dbReference type="PROSITE" id="PS00737">
    <property type="entry name" value="THIOLASE_2"/>
    <property type="match status" value="1"/>
</dbReference>
<dbReference type="PIRSF" id="PIRSF000429">
    <property type="entry name" value="Ac-CoA_Ac_transf"/>
    <property type="match status" value="1"/>
</dbReference>
<dbReference type="FunFam" id="3.40.47.10:FF:000011">
    <property type="entry name" value="3-ketoacyl-CoA thiolase"/>
    <property type="match status" value="1"/>
</dbReference>
<organism evidence="15">
    <name type="scientific">Hemiselmis tepida</name>
    <dbReference type="NCBI Taxonomy" id="464990"/>
    <lineage>
        <taxon>Eukaryota</taxon>
        <taxon>Cryptophyceae</taxon>
        <taxon>Cryptomonadales</taxon>
        <taxon>Hemiselmidaceae</taxon>
        <taxon>Hemiselmis</taxon>
    </lineage>
</organism>
<evidence type="ECO:0000256" key="12">
    <source>
        <dbReference type="RuleBase" id="RU003557"/>
    </source>
</evidence>
<dbReference type="Gene3D" id="3.40.47.10">
    <property type="match status" value="1"/>
</dbReference>
<evidence type="ECO:0000256" key="2">
    <source>
        <dbReference type="ARBA" id="ARBA00005005"/>
    </source>
</evidence>
<evidence type="ECO:0000256" key="3">
    <source>
        <dbReference type="ARBA" id="ARBA00010982"/>
    </source>
</evidence>
<evidence type="ECO:0000256" key="4">
    <source>
        <dbReference type="ARBA" id="ARBA00022490"/>
    </source>
</evidence>
<evidence type="ECO:0000256" key="7">
    <source>
        <dbReference type="ARBA" id="ARBA00023098"/>
    </source>
</evidence>
<feature type="active site" description="Proton acceptor" evidence="11">
    <location>
        <position position="384"/>
    </location>
</feature>
<dbReference type="EC" id="2.3.1.16" evidence="10"/>
<name>A0A7S0W9W9_9CRYP</name>
<evidence type="ECO:0000256" key="11">
    <source>
        <dbReference type="PIRSR" id="PIRSR000429-1"/>
    </source>
</evidence>
<feature type="active site" description="Proton acceptor" evidence="11">
    <location>
        <position position="354"/>
    </location>
</feature>
<accession>A0A7S0W9W9</accession>
<evidence type="ECO:0000256" key="8">
    <source>
        <dbReference type="ARBA" id="ARBA00023128"/>
    </source>
</evidence>
<dbReference type="Pfam" id="PF02803">
    <property type="entry name" value="Thiolase_C"/>
    <property type="match status" value="1"/>
</dbReference>
<keyword evidence="7" id="KW-0443">Lipid metabolism</keyword>
<dbReference type="NCBIfam" id="TIGR01930">
    <property type="entry name" value="AcCoA-C-Actrans"/>
    <property type="match status" value="1"/>
</dbReference>
<keyword evidence="4" id="KW-0963">Cytoplasm</keyword>
<dbReference type="PANTHER" id="PTHR18919:SF153">
    <property type="entry name" value="TRIFUNCTIONAL ENZYME SUBUNIT BETA, MITOCHONDRIAL"/>
    <property type="match status" value="1"/>
</dbReference>
<feature type="domain" description="Thiolase C-terminal" evidence="14">
    <location>
        <begin position="262"/>
        <end position="397"/>
    </location>
</feature>
<evidence type="ECO:0000256" key="1">
    <source>
        <dbReference type="ARBA" id="ARBA00004173"/>
    </source>
</evidence>
<evidence type="ECO:0000256" key="9">
    <source>
        <dbReference type="ARBA" id="ARBA00023315"/>
    </source>
</evidence>
<keyword evidence="9 12" id="KW-0012">Acyltransferase</keyword>
<keyword evidence="8" id="KW-0496">Mitochondrion</keyword>
<dbReference type="InterPro" id="IPR020616">
    <property type="entry name" value="Thiolase_N"/>
</dbReference>
<gene>
    <name evidence="15" type="ORF">HTEP1355_LOCUS22565</name>
</gene>
<keyword evidence="6" id="KW-0276">Fatty acid metabolism</keyword>
<evidence type="ECO:0000259" key="13">
    <source>
        <dbReference type="Pfam" id="PF00108"/>
    </source>
</evidence>
<dbReference type="InterPro" id="IPR020613">
    <property type="entry name" value="Thiolase_CS"/>
</dbReference>
<dbReference type="PANTHER" id="PTHR18919">
    <property type="entry name" value="ACETYL-COA C-ACYLTRANSFERASE"/>
    <property type="match status" value="1"/>
</dbReference>
<comment type="pathway">
    <text evidence="2">Lipid metabolism; fatty acid beta-oxidation.</text>
</comment>
<dbReference type="AlphaFoldDB" id="A0A7S0W9W9"/>
<dbReference type="GO" id="GO:0003985">
    <property type="term" value="F:acetyl-CoA C-acetyltransferase activity"/>
    <property type="evidence" value="ECO:0007669"/>
    <property type="project" value="TreeGrafter"/>
</dbReference>
<dbReference type="InterPro" id="IPR002155">
    <property type="entry name" value="Thiolase"/>
</dbReference>
<evidence type="ECO:0000259" key="14">
    <source>
        <dbReference type="Pfam" id="PF02803"/>
    </source>
</evidence>
<dbReference type="SUPFAM" id="SSF53901">
    <property type="entry name" value="Thiolase-like"/>
    <property type="match status" value="2"/>
</dbReference>
<reference evidence="15" key="1">
    <citation type="submission" date="2021-01" db="EMBL/GenBank/DDBJ databases">
        <authorList>
            <person name="Corre E."/>
            <person name="Pelletier E."/>
            <person name="Niang G."/>
            <person name="Scheremetjew M."/>
            <person name="Finn R."/>
            <person name="Kale V."/>
            <person name="Holt S."/>
            <person name="Cochrane G."/>
            <person name="Meng A."/>
            <person name="Brown T."/>
            <person name="Cohen L."/>
        </authorList>
    </citation>
    <scope>NUCLEOTIDE SEQUENCE</scope>
    <source>
        <strain evidence="15">CCMP443</strain>
    </source>
</reference>
<dbReference type="InterPro" id="IPR020617">
    <property type="entry name" value="Thiolase_C"/>
</dbReference>
<dbReference type="InterPro" id="IPR016039">
    <property type="entry name" value="Thiolase-like"/>
</dbReference>
<proteinExistence type="inferred from homology"/>
<sequence length="401" mass="42574">MAHDLLREAIKGLMAKSEITAEEVDYCLMGTVIQEVLTSNIAREASMGAGLPTKMVAHTSTQACISANTCTATGMGLIQTDHCDVVMAGGVEVMSDLPIRFSRPIRKRLLKLGKAKTTQAKLNLLSGLTMADLTPQAPGVAEFSTGEIMGYSADKLAASFGISRVDQDTFAARSHQAAQDATDAGHYKGELIPVMGSKGKMVTVDNGIRPTSVEKLGALKPAFIKPHGTVTAASSSFLTDGASASLITSEEYAKSRGIKYRSLLKDFCFAGCDPKQQLLLGPAHSTAALLKRNNLKMTDIDIIEFHEAFAGQVLSNIAALNSDAWCKENVGMDKVGEMKVDIMNTRGGSLSLGHPFGATGTRLIKTATERLKFEDKKLALVTACAAGGQGVAMLIERVPNY</sequence>
<evidence type="ECO:0000256" key="5">
    <source>
        <dbReference type="ARBA" id="ARBA00022679"/>
    </source>
</evidence>
<evidence type="ECO:0000256" key="10">
    <source>
        <dbReference type="ARBA" id="ARBA00024073"/>
    </source>
</evidence>
<dbReference type="EMBL" id="HBFN01038911">
    <property type="protein sequence ID" value="CAD8808884.1"/>
    <property type="molecule type" value="Transcribed_RNA"/>
</dbReference>
<dbReference type="PROSITE" id="PS00099">
    <property type="entry name" value="THIOLASE_3"/>
    <property type="match status" value="1"/>
</dbReference>
<comment type="similarity">
    <text evidence="3 12">Belongs to the thiolase-like superfamily. Thiolase family.</text>
</comment>